<sequence length="162" mass="19160">LCIIFYLLKVNFTITQNGLEHQLLSLVVLNEEPHLEHERKLLLETLAQDLKSLRDYEDRTLEMLTSSEQHLLDRNDLIDILTRAKITSDEIASRVSENESNERQINIARECYLSLAKRGSLLYFLINYLSRLNVMYQFSLTWFQRTFLSCILDRDTARRMSM</sequence>
<dbReference type="InterPro" id="IPR035706">
    <property type="entry name" value="AAA_9"/>
</dbReference>
<name>A0A820Q6E9_9BILA</name>
<feature type="non-terminal residue" evidence="2">
    <location>
        <position position="162"/>
    </location>
</feature>
<dbReference type="EMBL" id="CAJOAZ010028444">
    <property type="protein sequence ID" value="CAF4417503.1"/>
    <property type="molecule type" value="Genomic_DNA"/>
</dbReference>
<reference evidence="2" key="1">
    <citation type="submission" date="2021-02" db="EMBL/GenBank/DDBJ databases">
        <authorList>
            <person name="Nowell W R."/>
        </authorList>
    </citation>
    <scope>NUCLEOTIDE SEQUENCE</scope>
</reference>
<evidence type="ECO:0000313" key="2">
    <source>
        <dbReference type="EMBL" id="CAF4417503.1"/>
    </source>
</evidence>
<gene>
    <name evidence="2" type="ORF">OXD698_LOCUS52428</name>
</gene>
<feature type="domain" description="Dynein heavy chain ATP-binding dynein motor region" evidence="1">
    <location>
        <begin position="9"/>
        <end position="91"/>
    </location>
</feature>
<dbReference type="GO" id="GO:0051959">
    <property type="term" value="F:dynein light intermediate chain binding"/>
    <property type="evidence" value="ECO:0007669"/>
    <property type="project" value="InterPro"/>
</dbReference>
<dbReference type="Pfam" id="PF12781">
    <property type="entry name" value="AAA_9"/>
    <property type="match status" value="1"/>
</dbReference>
<organism evidence="2 3">
    <name type="scientific">Adineta steineri</name>
    <dbReference type="NCBI Taxonomy" id="433720"/>
    <lineage>
        <taxon>Eukaryota</taxon>
        <taxon>Metazoa</taxon>
        <taxon>Spiralia</taxon>
        <taxon>Gnathifera</taxon>
        <taxon>Rotifera</taxon>
        <taxon>Eurotatoria</taxon>
        <taxon>Bdelloidea</taxon>
        <taxon>Adinetida</taxon>
        <taxon>Adinetidae</taxon>
        <taxon>Adineta</taxon>
    </lineage>
</organism>
<dbReference type="Gene3D" id="1.20.920.20">
    <property type="match status" value="1"/>
</dbReference>
<evidence type="ECO:0000259" key="1">
    <source>
        <dbReference type="Pfam" id="PF12781"/>
    </source>
</evidence>
<dbReference type="GO" id="GO:0045505">
    <property type="term" value="F:dynein intermediate chain binding"/>
    <property type="evidence" value="ECO:0007669"/>
    <property type="project" value="InterPro"/>
</dbReference>
<protein>
    <recommendedName>
        <fullName evidence="1">Dynein heavy chain ATP-binding dynein motor region domain-containing protein</fullName>
    </recommendedName>
</protein>
<dbReference type="PANTHER" id="PTHR22878">
    <property type="entry name" value="DYNEIN HEAVY CHAIN 6, AXONEMAL-LIKE-RELATED"/>
    <property type="match status" value="1"/>
</dbReference>
<accession>A0A820Q6E9</accession>
<dbReference type="InterPro" id="IPR026983">
    <property type="entry name" value="DHC"/>
</dbReference>
<feature type="non-terminal residue" evidence="2">
    <location>
        <position position="1"/>
    </location>
</feature>
<dbReference type="PANTHER" id="PTHR22878:SF69">
    <property type="entry name" value="DYNEIN HEAVY CHAIN"/>
    <property type="match status" value="1"/>
</dbReference>
<dbReference type="GO" id="GO:0030286">
    <property type="term" value="C:dynein complex"/>
    <property type="evidence" value="ECO:0007669"/>
    <property type="project" value="InterPro"/>
</dbReference>
<dbReference type="Proteomes" id="UP000663844">
    <property type="component" value="Unassembled WGS sequence"/>
</dbReference>
<dbReference type="GO" id="GO:0007018">
    <property type="term" value="P:microtubule-based movement"/>
    <property type="evidence" value="ECO:0007669"/>
    <property type="project" value="InterPro"/>
</dbReference>
<comment type="caution">
    <text evidence="2">The sequence shown here is derived from an EMBL/GenBank/DDBJ whole genome shotgun (WGS) entry which is preliminary data.</text>
</comment>
<evidence type="ECO:0000313" key="3">
    <source>
        <dbReference type="Proteomes" id="UP000663844"/>
    </source>
</evidence>
<proteinExistence type="predicted"/>
<dbReference type="AlphaFoldDB" id="A0A820Q6E9"/>
<dbReference type="Gene3D" id="1.10.8.1220">
    <property type="match status" value="1"/>
</dbReference>